<keyword evidence="3" id="KW-1185">Reference proteome</keyword>
<evidence type="ECO:0000256" key="1">
    <source>
        <dbReference type="SAM" id="SignalP"/>
    </source>
</evidence>
<dbReference type="AlphaFoldDB" id="A0A9J6FDX0"/>
<organism evidence="2 3">
    <name type="scientific">Haemaphysalis longicornis</name>
    <name type="common">Bush tick</name>
    <dbReference type="NCBI Taxonomy" id="44386"/>
    <lineage>
        <taxon>Eukaryota</taxon>
        <taxon>Metazoa</taxon>
        <taxon>Ecdysozoa</taxon>
        <taxon>Arthropoda</taxon>
        <taxon>Chelicerata</taxon>
        <taxon>Arachnida</taxon>
        <taxon>Acari</taxon>
        <taxon>Parasitiformes</taxon>
        <taxon>Ixodida</taxon>
        <taxon>Ixodoidea</taxon>
        <taxon>Ixodidae</taxon>
        <taxon>Haemaphysalinae</taxon>
        <taxon>Haemaphysalis</taxon>
    </lineage>
</organism>
<dbReference type="VEuPathDB" id="VectorBase:HLOH_065410"/>
<evidence type="ECO:0000313" key="3">
    <source>
        <dbReference type="Proteomes" id="UP000821853"/>
    </source>
</evidence>
<dbReference type="EMBL" id="JABSTR010000001">
    <property type="protein sequence ID" value="KAH9360561.1"/>
    <property type="molecule type" value="Genomic_DNA"/>
</dbReference>
<proteinExistence type="predicted"/>
<accession>A0A9J6FDX0</accession>
<name>A0A9J6FDX0_HAELO</name>
<sequence>MISLFPVLIIVWWVIFLAHKKENNVEKSSSETAKEKETLKENVEVPYPNLGLVAALRGRSGGAVDSDFQRNRKYPSAWAGDCPSRRATTAERDRDEASALILRWSLSRGVTLLHGARLVPLCSEEQYRVLRRYRLTLLEMSRCGYIRPTPKKSGSVKWTQGKRTYSCRNTCTRCGSTFFITPDEEYYATLDDVPVERSAAAGREPTSPAVSSRSTIYAQWGHLGMGTRHRTTSARRPCKRVRPGLRDVLHHPRARGDEGERDLLDRRHHLRVVRKDHQPHPRLQHGLQWSDGRTPAQCAHHAARCAACFFSPFHCFHRAGWSRTGEQPARAEVFPQHCAGHSSDLPSPSGPSVPTIAALIGGRLLEP</sequence>
<feature type="signal peptide" evidence="1">
    <location>
        <begin position="1"/>
        <end position="20"/>
    </location>
</feature>
<protein>
    <submittedName>
        <fullName evidence="2">Uncharacterized protein</fullName>
    </submittedName>
</protein>
<feature type="chain" id="PRO_5039922254" evidence="1">
    <location>
        <begin position="21"/>
        <end position="367"/>
    </location>
</feature>
<reference evidence="2 3" key="1">
    <citation type="journal article" date="2020" name="Cell">
        <title>Large-Scale Comparative Analyses of Tick Genomes Elucidate Their Genetic Diversity and Vector Capacities.</title>
        <authorList>
            <consortium name="Tick Genome and Microbiome Consortium (TIGMIC)"/>
            <person name="Jia N."/>
            <person name="Wang J."/>
            <person name="Shi W."/>
            <person name="Du L."/>
            <person name="Sun Y."/>
            <person name="Zhan W."/>
            <person name="Jiang J.F."/>
            <person name="Wang Q."/>
            <person name="Zhang B."/>
            <person name="Ji P."/>
            <person name="Bell-Sakyi L."/>
            <person name="Cui X.M."/>
            <person name="Yuan T.T."/>
            <person name="Jiang B.G."/>
            <person name="Yang W.F."/>
            <person name="Lam T.T."/>
            <person name="Chang Q.C."/>
            <person name="Ding S.J."/>
            <person name="Wang X.J."/>
            <person name="Zhu J.G."/>
            <person name="Ruan X.D."/>
            <person name="Zhao L."/>
            <person name="Wei J.T."/>
            <person name="Ye R.Z."/>
            <person name="Que T.C."/>
            <person name="Du C.H."/>
            <person name="Zhou Y.H."/>
            <person name="Cheng J.X."/>
            <person name="Dai P.F."/>
            <person name="Guo W.B."/>
            <person name="Han X.H."/>
            <person name="Huang E.J."/>
            <person name="Li L.F."/>
            <person name="Wei W."/>
            <person name="Gao Y.C."/>
            <person name="Liu J.Z."/>
            <person name="Shao H.Z."/>
            <person name="Wang X."/>
            <person name="Wang C.C."/>
            <person name="Yang T.C."/>
            <person name="Huo Q.B."/>
            <person name="Li W."/>
            <person name="Chen H.Y."/>
            <person name="Chen S.E."/>
            <person name="Zhou L.G."/>
            <person name="Ni X.B."/>
            <person name="Tian J.H."/>
            <person name="Sheng Y."/>
            <person name="Liu T."/>
            <person name="Pan Y.S."/>
            <person name="Xia L.Y."/>
            <person name="Li J."/>
            <person name="Zhao F."/>
            <person name="Cao W.C."/>
        </authorList>
    </citation>
    <scope>NUCLEOTIDE SEQUENCE [LARGE SCALE GENOMIC DNA]</scope>
    <source>
        <strain evidence="2">HaeL-2018</strain>
    </source>
</reference>
<comment type="caution">
    <text evidence="2">The sequence shown here is derived from an EMBL/GenBank/DDBJ whole genome shotgun (WGS) entry which is preliminary data.</text>
</comment>
<evidence type="ECO:0000313" key="2">
    <source>
        <dbReference type="EMBL" id="KAH9360561.1"/>
    </source>
</evidence>
<gene>
    <name evidence="2" type="ORF">HPB48_016455</name>
</gene>
<keyword evidence="1" id="KW-0732">Signal</keyword>
<dbReference type="Proteomes" id="UP000821853">
    <property type="component" value="Chromosome 1"/>
</dbReference>